<gene>
    <name evidence="2" type="ORF">AZ78_3063</name>
</gene>
<reference evidence="2 3" key="1">
    <citation type="journal article" date="2014" name="Genome Announc.">
        <title>Draft Genome Sequence of Lysobacter capsici AZ78, a Bacterium Antagonistic to Plant-Pathogenic Oomycetes.</title>
        <authorList>
            <person name="Puopolo G."/>
            <person name="Sonego P."/>
            <person name="Engelen K."/>
            <person name="Pertot I."/>
        </authorList>
    </citation>
    <scope>NUCLEOTIDE SEQUENCE [LARGE SCALE GENOMIC DNA]</scope>
    <source>
        <strain evidence="2 3">AZ78</strain>
    </source>
</reference>
<dbReference type="OrthoDB" id="9917560at2"/>
<keyword evidence="1" id="KW-0732">Signal</keyword>
<evidence type="ECO:0000313" key="3">
    <source>
        <dbReference type="Proteomes" id="UP000023435"/>
    </source>
</evidence>
<accession>A0A125MN57</accession>
<comment type="caution">
    <text evidence="2">The sequence shown here is derived from an EMBL/GenBank/DDBJ whole genome shotgun (WGS) entry which is preliminary data.</text>
</comment>
<dbReference type="AlphaFoldDB" id="A0A125MN57"/>
<dbReference type="GeneID" id="97906145"/>
<dbReference type="Proteomes" id="UP000023435">
    <property type="component" value="Unassembled WGS sequence"/>
</dbReference>
<sequence length="72" mass="7601">MRSIRHKTLFAAAFVFAAGFASTASAGSCIECMDIYNACMTATGGDYGVCAHQHNLCAAPQNCPLMPEIIID</sequence>
<dbReference type="PROSITE" id="PS51257">
    <property type="entry name" value="PROKAR_LIPOPROTEIN"/>
    <property type="match status" value="1"/>
</dbReference>
<evidence type="ECO:0000256" key="1">
    <source>
        <dbReference type="SAM" id="SignalP"/>
    </source>
</evidence>
<feature type="chain" id="PRO_5007178076" description="Lipoprotein" evidence="1">
    <location>
        <begin position="27"/>
        <end position="72"/>
    </location>
</feature>
<dbReference type="EMBL" id="JAJA02000001">
    <property type="protein sequence ID" value="KWS05511.1"/>
    <property type="molecule type" value="Genomic_DNA"/>
</dbReference>
<evidence type="ECO:0008006" key="4">
    <source>
        <dbReference type="Google" id="ProtNLM"/>
    </source>
</evidence>
<feature type="signal peptide" evidence="1">
    <location>
        <begin position="1"/>
        <end position="26"/>
    </location>
</feature>
<protein>
    <recommendedName>
        <fullName evidence="4">Lipoprotein</fullName>
    </recommendedName>
</protein>
<evidence type="ECO:0000313" key="2">
    <source>
        <dbReference type="EMBL" id="KWS05511.1"/>
    </source>
</evidence>
<proteinExistence type="predicted"/>
<keyword evidence="3" id="KW-1185">Reference proteome</keyword>
<dbReference type="RefSeq" id="WP_036114276.1">
    <property type="nucleotide sequence ID" value="NZ_JAJA02000001.1"/>
</dbReference>
<name>A0A125MN57_9GAMM</name>
<organism evidence="2 3">
    <name type="scientific">Lysobacter capsici AZ78</name>
    <dbReference type="NCBI Taxonomy" id="1444315"/>
    <lineage>
        <taxon>Bacteria</taxon>
        <taxon>Pseudomonadati</taxon>
        <taxon>Pseudomonadota</taxon>
        <taxon>Gammaproteobacteria</taxon>
        <taxon>Lysobacterales</taxon>
        <taxon>Lysobacteraceae</taxon>
        <taxon>Lysobacter</taxon>
    </lineage>
</organism>